<reference evidence="2 3" key="1">
    <citation type="submission" date="2019-01" db="EMBL/GenBank/DDBJ databases">
        <title>Draft genome sequences of three monokaryotic isolates of the white-rot basidiomycete fungus Dichomitus squalens.</title>
        <authorList>
            <consortium name="DOE Joint Genome Institute"/>
            <person name="Lopez S.C."/>
            <person name="Andreopoulos B."/>
            <person name="Pangilinan J."/>
            <person name="Lipzen A."/>
            <person name="Riley R."/>
            <person name="Ahrendt S."/>
            <person name="Ng V."/>
            <person name="Barry K."/>
            <person name="Daum C."/>
            <person name="Grigoriev I.V."/>
            <person name="Hilden K.S."/>
            <person name="Makela M.R."/>
            <person name="de Vries R.P."/>
        </authorList>
    </citation>
    <scope>NUCLEOTIDE SEQUENCE [LARGE SCALE GENOMIC DNA]</scope>
    <source>
        <strain evidence="2 3">CBS 464.89</strain>
    </source>
</reference>
<feature type="region of interest" description="Disordered" evidence="1">
    <location>
        <begin position="1"/>
        <end position="87"/>
    </location>
</feature>
<keyword evidence="3" id="KW-1185">Reference proteome</keyword>
<organism evidence="2 3">
    <name type="scientific">Dichomitus squalens</name>
    <dbReference type="NCBI Taxonomy" id="114155"/>
    <lineage>
        <taxon>Eukaryota</taxon>
        <taxon>Fungi</taxon>
        <taxon>Dikarya</taxon>
        <taxon>Basidiomycota</taxon>
        <taxon>Agaricomycotina</taxon>
        <taxon>Agaricomycetes</taxon>
        <taxon>Polyporales</taxon>
        <taxon>Polyporaceae</taxon>
        <taxon>Dichomitus</taxon>
    </lineage>
</organism>
<feature type="compositionally biased region" description="Polar residues" evidence="1">
    <location>
        <begin position="1"/>
        <end position="11"/>
    </location>
</feature>
<gene>
    <name evidence="2" type="ORF">BD310DRAFT_937937</name>
</gene>
<feature type="compositionally biased region" description="Basic and acidic residues" evidence="1">
    <location>
        <begin position="30"/>
        <end position="61"/>
    </location>
</feature>
<proteinExistence type="predicted"/>
<feature type="compositionally biased region" description="Basic and acidic residues" evidence="1">
    <location>
        <begin position="12"/>
        <end position="22"/>
    </location>
</feature>
<accession>A0A4V2K6T3</accession>
<dbReference type="EMBL" id="ML145213">
    <property type="protein sequence ID" value="TBU53453.1"/>
    <property type="molecule type" value="Genomic_DNA"/>
</dbReference>
<dbReference type="Proteomes" id="UP000292082">
    <property type="component" value="Unassembled WGS sequence"/>
</dbReference>
<sequence>MVELSSSGLDTSSREGPLRTDHVNLPSKYAELRAKAEHRRRNEAQRDCIEPPQSPERESDRGTLPQYGTEDVMSDSTPSTAPPAYYM</sequence>
<evidence type="ECO:0000313" key="2">
    <source>
        <dbReference type="EMBL" id="TBU53453.1"/>
    </source>
</evidence>
<protein>
    <submittedName>
        <fullName evidence="2">Uncharacterized protein</fullName>
    </submittedName>
</protein>
<name>A0A4V2K6T3_9APHY</name>
<evidence type="ECO:0000313" key="3">
    <source>
        <dbReference type="Proteomes" id="UP000292082"/>
    </source>
</evidence>
<evidence type="ECO:0000256" key="1">
    <source>
        <dbReference type="SAM" id="MobiDB-lite"/>
    </source>
</evidence>
<dbReference type="AlphaFoldDB" id="A0A4V2K6T3"/>